<dbReference type="Proteomes" id="UP000887565">
    <property type="component" value="Unplaced"/>
</dbReference>
<protein>
    <submittedName>
        <fullName evidence="2">Uncharacterized protein</fullName>
    </submittedName>
</protein>
<sequence>MNKEKYKVKKENVKKVLLHSLTLIWEFAYLGIRSIRNSPTWEFAHLGIAHLGVAQLRTAQLGIAQLGINR</sequence>
<reference evidence="2" key="1">
    <citation type="submission" date="2022-11" db="UniProtKB">
        <authorList>
            <consortium name="WormBaseParasite"/>
        </authorList>
    </citation>
    <scope>IDENTIFICATION</scope>
</reference>
<evidence type="ECO:0000313" key="2">
    <source>
        <dbReference type="WBParaSite" id="nRc.2.0.1.t34691-RA"/>
    </source>
</evidence>
<dbReference type="WBParaSite" id="nRc.2.0.1.t34691-RA">
    <property type="protein sequence ID" value="nRc.2.0.1.t34691-RA"/>
    <property type="gene ID" value="nRc.2.0.1.g34691"/>
</dbReference>
<dbReference type="AlphaFoldDB" id="A0A915K7L8"/>
<keyword evidence="1" id="KW-1185">Reference proteome</keyword>
<evidence type="ECO:0000313" key="1">
    <source>
        <dbReference type="Proteomes" id="UP000887565"/>
    </source>
</evidence>
<organism evidence="1 2">
    <name type="scientific">Romanomermis culicivorax</name>
    <name type="common">Nematode worm</name>
    <dbReference type="NCBI Taxonomy" id="13658"/>
    <lineage>
        <taxon>Eukaryota</taxon>
        <taxon>Metazoa</taxon>
        <taxon>Ecdysozoa</taxon>
        <taxon>Nematoda</taxon>
        <taxon>Enoplea</taxon>
        <taxon>Dorylaimia</taxon>
        <taxon>Mermithida</taxon>
        <taxon>Mermithoidea</taxon>
        <taxon>Mermithidae</taxon>
        <taxon>Romanomermis</taxon>
    </lineage>
</organism>
<name>A0A915K7L8_ROMCU</name>
<accession>A0A915K7L8</accession>
<proteinExistence type="predicted"/>